<organism evidence="2">
    <name type="scientific">Vibrio chaetopteri</name>
    <dbReference type="NCBI Taxonomy" id="3016528"/>
    <lineage>
        <taxon>Bacteria</taxon>
        <taxon>Pseudomonadati</taxon>
        <taxon>Pseudomonadota</taxon>
        <taxon>Gammaproteobacteria</taxon>
        <taxon>Vibrionales</taxon>
        <taxon>Vibrionaceae</taxon>
        <taxon>Vibrio</taxon>
    </lineage>
</organism>
<reference evidence="2" key="1">
    <citation type="submission" date="2023-01" db="EMBL/GenBank/DDBJ databases">
        <title>Vibrio sp. CB1-14 genome sequencing.</title>
        <authorList>
            <person name="Otstavnykh N."/>
            <person name="Isaeva M."/>
            <person name="Meleshko D."/>
        </authorList>
    </citation>
    <scope>NUCLEOTIDE SEQUENCE</scope>
    <source>
        <strain evidence="2">CB1-14</strain>
    </source>
</reference>
<dbReference type="RefSeq" id="WP_353499101.1">
    <property type="nucleotide sequence ID" value="NZ_CP115921.1"/>
</dbReference>
<proteinExistence type="predicted"/>
<dbReference type="KEGG" id="vck:PG915_21880"/>
<accession>A0AAU8BQY2</accession>
<gene>
    <name evidence="2" type="ORF">PG915_21880</name>
</gene>
<evidence type="ECO:0000313" key="2">
    <source>
        <dbReference type="EMBL" id="XCD17937.1"/>
    </source>
</evidence>
<keyword evidence="1" id="KW-0732">Signal</keyword>
<name>A0AAU8BQY2_9VIBR</name>
<dbReference type="AlphaFoldDB" id="A0AAU8BQY2"/>
<dbReference type="EMBL" id="CP115921">
    <property type="protein sequence ID" value="XCD17937.1"/>
    <property type="molecule type" value="Genomic_DNA"/>
</dbReference>
<evidence type="ECO:0000256" key="1">
    <source>
        <dbReference type="SAM" id="SignalP"/>
    </source>
</evidence>
<evidence type="ECO:0008006" key="3">
    <source>
        <dbReference type="Google" id="ProtNLM"/>
    </source>
</evidence>
<feature type="signal peptide" evidence="1">
    <location>
        <begin position="1"/>
        <end position="23"/>
    </location>
</feature>
<sequence length="394" mass="41814">METSNKLMLATLFSHTIAVGTFAAVPNTFSAGSPALASEVNENFSQLDSRLTALEGSESDSYITVEVDCSENAKALVEALEGSRNSNAQMEYLISGSCEGAEIARADVRIDGSGSASITEGEDMDGESLFIDAQSNVRLSNLTLEGTLFVRNNSNLRLEDVTLPTPVISGDEYDPNIYIRTSYLRINSGSIDNLSLLLNRNASADIRSAVIGNAFQVVADGNSTLVIQSDTATYDTVEAIGSSFVHSKGSVLVADDLYASRGSSIEANSLQVTDFVDIWGNSHLYVQGDVTVGTEGNGRFNVFQNSAAQVSGNLSAGEMECSNSSSFDVDGDLETRGSLDWAGDAGLAVQRGCFGRYGESDSNSLIGGYVIDHHSEVYTPSWAALSESNDEEPQ</sequence>
<protein>
    <recommendedName>
        <fullName evidence="3">Auto-transporter adhesin head GIN domain-containing protein</fullName>
    </recommendedName>
</protein>
<feature type="chain" id="PRO_5043515531" description="Auto-transporter adhesin head GIN domain-containing protein" evidence="1">
    <location>
        <begin position="24"/>
        <end position="394"/>
    </location>
</feature>